<accession>A0ABV6SBC0</accession>
<reference evidence="6 7" key="1">
    <citation type="submission" date="2024-09" db="EMBL/GenBank/DDBJ databases">
        <authorList>
            <person name="Sun Q."/>
            <person name="Mori K."/>
        </authorList>
    </citation>
    <scope>NUCLEOTIDE SEQUENCE [LARGE SCALE GENOMIC DNA]</scope>
    <source>
        <strain evidence="6 7">CICC 11035S</strain>
    </source>
</reference>
<dbReference type="Pfam" id="PF13144">
    <property type="entry name" value="ChapFlgA"/>
    <property type="match status" value="1"/>
</dbReference>
<comment type="subcellular location">
    <subcellularLocation>
        <location evidence="1 4">Periplasm</location>
    </subcellularLocation>
</comment>
<dbReference type="InterPro" id="IPR013974">
    <property type="entry name" value="SAF"/>
</dbReference>
<dbReference type="PANTHER" id="PTHR36307">
    <property type="entry name" value="FLAGELLA BASAL BODY P-RING FORMATION PROTEIN FLGA"/>
    <property type="match status" value="1"/>
</dbReference>
<evidence type="ECO:0000313" key="6">
    <source>
        <dbReference type="EMBL" id="MFC0686537.1"/>
    </source>
</evidence>
<evidence type="ECO:0000313" key="7">
    <source>
        <dbReference type="Proteomes" id="UP001589858"/>
    </source>
</evidence>
<name>A0ABV6SBC0_9SPHN</name>
<gene>
    <name evidence="6" type="primary">flgA</name>
    <name evidence="6" type="ORF">ACFFF8_18280</name>
</gene>
<evidence type="ECO:0000259" key="5">
    <source>
        <dbReference type="SMART" id="SM00858"/>
    </source>
</evidence>
<dbReference type="PANTHER" id="PTHR36307:SF1">
    <property type="entry name" value="FLAGELLA BASAL BODY P-RING FORMATION PROTEIN FLGA"/>
    <property type="match status" value="1"/>
</dbReference>
<dbReference type="CDD" id="cd11614">
    <property type="entry name" value="SAF_CpaB_FlgA_like"/>
    <property type="match status" value="1"/>
</dbReference>
<dbReference type="Proteomes" id="UP001589858">
    <property type="component" value="Unassembled WGS sequence"/>
</dbReference>
<keyword evidence="4" id="KW-1005">Bacterial flagellum biogenesis</keyword>
<keyword evidence="3 4" id="KW-0574">Periplasm</keyword>
<dbReference type="InterPro" id="IPR039246">
    <property type="entry name" value="Flagellar_FlgA"/>
</dbReference>
<feature type="domain" description="SAF" evidence="5">
    <location>
        <begin position="21"/>
        <end position="81"/>
    </location>
</feature>
<proteinExistence type="inferred from homology"/>
<evidence type="ECO:0000256" key="1">
    <source>
        <dbReference type="ARBA" id="ARBA00004418"/>
    </source>
</evidence>
<keyword evidence="6" id="KW-0282">Flagellum</keyword>
<keyword evidence="6" id="KW-0969">Cilium</keyword>
<keyword evidence="6" id="KW-0966">Cell projection</keyword>
<organism evidence="6 7">
    <name type="scientific">Novosphingobium clariflavum</name>
    <dbReference type="NCBI Taxonomy" id="2029884"/>
    <lineage>
        <taxon>Bacteria</taxon>
        <taxon>Pseudomonadati</taxon>
        <taxon>Pseudomonadota</taxon>
        <taxon>Alphaproteobacteria</taxon>
        <taxon>Sphingomonadales</taxon>
        <taxon>Sphingomonadaceae</taxon>
        <taxon>Novosphingobium</taxon>
    </lineage>
</organism>
<sequence length="145" mass="14577">MFAALVLALAAAAPAAAPDTVVTAVLDRTVERGERLSASDFSKAALPAVTARGTLTPAQAAGQEASRRLSAGAPVRAADVVPPRLVRRGEAVTISVASGTMRITSAGRALSDAAKGEPVRVLNLATSRTLDAVAEAPGQVSIPVQ</sequence>
<dbReference type="NCBIfam" id="TIGR03170">
    <property type="entry name" value="flgA_cterm"/>
    <property type="match status" value="1"/>
</dbReference>
<dbReference type="SMART" id="SM00858">
    <property type="entry name" value="SAF"/>
    <property type="match status" value="1"/>
</dbReference>
<feature type="signal peptide" evidence="4">
    <location>
        <begin position="1"/>
        <end position="17"/>
    </location>
</feature>
<keyword evidence="7" id="KW-1185">Reference proteome</keyword>
<keyword evidence="2 4" id="KW-0732">Signal</keyword>
<dbReference type="Gene3D" id="2.30.30.760">
    <property type="match status" value="1"/>
</dbReference>
<evidence type="ECO:0000256" key="3">
    <source>
        <dbReference type="ARBA" id="ARBA00022764"/>
    </source>
</evidence>
<feature type="chain" id="PRO_5044997918" description="Flagella basal body P-ring formation protein FlgA" evidence="4">
    <location>
        <begin position="18"/>
        <end position="145"/>
    </location>
</feature>
<dbReference type="RefSeq" id="WP_267222623.1">
    <property type="nucleotide sequence ID" value="NZ_JAPCWC010000016.1"/>
</dbReference>
<dbReference type="InterPro" id="IPR017585">
    <property type="entry name" value="SAF_FlgA"/>
</dbReference>
<evidence type="ECO:0000256" key="2">
    <source>
        <dbReference type="ARBA" id="ARBA00022729"/>
    </source>
</evidence>
<evidence type="ECO:0000256" key="4">
    <source>
        <dbReference type="RuleBase" id="RU362063"/>
    </source>
</evidence>
<comment type="caution">
    <text evidence="6">The sequence shown here is derived from an EMBL/GenBank/DDBJ whole genome shotgun (WGS) entry which is preliminary data.</text>
</comment>
<comment type="function">
    <text evidence="4">Involved in the assembly process of the P-ring formation. It may associate with FlgF on the rod constituting a structure essential for the P-ring assembly or may act as a modulator protein for the P-ring assembly.</text>
</comment>
<dbReference type="EMBL" id="JBHLTM010000070">
    <property type="protein sequence ID" value="MFC0686537.1"/>
    <property type="molecule type" value="Genomic_DNA"/>
</dbReference>
<comment type="similarity">
    <text evidence="4">Belongs to the FlgA family.</text>
</comment>
<protein>
    <recommendedName>
        <fullName evidence="4">Flagella basal body P-ring formation protein FlgA</fullName>
    </recommendedName>
</protein>